<evidence type="ECO:0000313" key="2">
    <source>
        <dbReference type="EMBL" id="KAF3809650.1"/>
    </source>
</evidence>
<dbReference type="RefSeq" id="XP_045268809.1">
    <property type="nucleotide sequence ID" value="XM_045412803.1"/>
</dbReference>
<evidence type="ECO:0000313" key="3">
    <source>
        <dbReference type="Proteomes" id="UP000613401"/>
    </source>
</evidence>
<protein>
    <recommendedName>
        <fullName evidence="1">CHAT domain-containing protein</fullName>
    </recommendedName>
</protein>
<organism evidence="2 3">
    <name type="scientific">Colletotrichum gloeosporioides</name>
    <name type="common">Anthracnose fungus</name>
    <name type="synonym">Glomerella cingulata</name>
    <dbReference type="NCBI Taxonomy" id="474922"/>
    <lineage>
        <taxon>Eukaryota</taxon>
        <taxon>Fungi</taxon>
        <taxon>Dikarya</taxon>
        <taxon>Ascomycota</taxon>
        <taxon>Pezizomycotina</taxon>
        <taxon>Sordariomycetes</taxon>
        <taxon>Hypocreomycetidae</taxon>
        <taxon>Glomerellales</taxon>
        <taxon>Glomerellaceae</taxon>
        <taxon>Colletotrichum</taxon>
        <taxon>Colletotrichum gloeosporioides species complex</taxon>
    </lineage>
</organism>
<gene>
    <name evidence="2" type="ORF">GCG54_00012938</name>
</gene>
<proteinExistence type="predicted"/>
<dbReference type="EMBL" id="WVTB01000016">
    <property type="protein sequence ID" value="KAF3809650.1"/>
    <property type="molecule type" value="Genomic_DNA"/>
</dbReference>
<name>A0A8H4CT52_COLGL</name>
<dbReference type="Pfam" id="PF12770">
    <property type="entry name" value="CHAT"/>
    <property type="match status" value="1"/>
</dbReference>
<dbReference type="AlphaFoldDB" id="A0A8H4CT52"/>
<keyword evidence="3" id="KW-1185">Reference proteome</keyword>
<reference evidence="2" key="2">
    <citation type="submission" date="2020-03" db="EMBL/GenBank/DDBJ databases">
        <authorList>
            <person name="Fu F.-F."/>
            <person name="Chen J."/>
        </authorList>
    </citation>
    <scope>NUCLEOTIDE SEQUENCE</scope>
    <source>
        <strain evidence="2">Lc1</strain>
    </source>
</reference>
<dbReference type="Proteomes" id="UP000613401">
    <property type="component" value="Unassembled WGS sequence"/>
</dbReference>
<feature type="domain" description="CHAT" evidence="1">
    <location>
        <begin position="252"/>
        <end position="553"/>
    </location>
</feature>
<evidence type="ECO:0000259" key="1">
    <source>
        <dbReference type="Pfam" id="PF12770"/>
    </source>
</evidence>
<accession>A0A8H4CT52</accession>
<dbReference type="InterPro" id="IPR024983">
    <property type="entry name" value="CHAT_dom"/>
</dbReference>
<reference evidence="2" key="1">
    <citation type="journal article" date="2020" name="Phytopathology">
        <title>Genome sequence and comparative analysis of Colletotrichum gloeosporioides isolated from Liriodendron leaves.</title>
        <authorList>
            <person name="Fu F.F."/>
            <person name="Hao Z."/>
            <person name="Wang P."/>
            <person name="Lu Y."/>
            <person name="Xue L.J."/>
            <person name="Wei G."/>
            <person name="Tian Y."/>
            <person name="Baishi H."/>
            <person name="Xu H."/>
            <person name="Shi J."/>
            <person name="Cheng T."/>
            <person name="Wang G."/>
            <person name="Yi Y."/>
            <person name="Chen J."/>
        </authorList>
    </citation>
    <scope>NUCLEOTIDE SEQUENCE</scope>
    <source>
        <strain evidence="2">Lc1</strain>
    </source>
</reference>
<dbReference type="GeneID" id="69020055"/>
<sequence>MIFENLLRCYRKLGNDTIDDQIEVSLQGWNCQNSPPSTRIPLGSVAAGLLNFKSRWGEASEILETAVSLLPSVSPRALKSSDQQNVLRKFPGLASLAAATALNAGKSPADALNLLESGRGVMAALLFETRAEIADLTSSHAGLANQFISLRNELDTPSGATSLSSVDKDIPMEMHAKQRRDLDAQFNTVIREIRSKPGFETFLIRPKAESLLAAASSGPIVILNANSRRCDAFIIDTHSIQLLPLPQFEVSESLENLWDVMACPVLDKLGFLEPPRDGDLPHVWWILTGSLSRLPIHAAGYHQEGSFDTVMDRVISSYSTSVKALMQSRQKSARITRGNVSHKACLVSMGTTPSNGQEEVQILASLLSPSIPTTLLDKPEKEEVLHQIETCTTFHFAGHGITNPLDPSKSCLLLNDWVSDPLSFESLTSLNLFERPAWLAYLSACSTGENQAERLQDESIHLMSACQLAGFPHVVGSLWKIDDKCSAEAAAEVYRTIQERGWTDESVALGVHNAARLLRSKTREEGQDRGRGLDYAVRDEGNPSIWAAYIHVGP</sequence>
<comment type="caution">
    <text evidence="2">The sequence shown here is derived from an EMBL/GenBank/DDBJ whole genome shotgun (WGS) entry which is preliminary data.</text>
</comment>